<dbReference type="RefSeq" id="WP_348391964.1">
    <property type="nucleotide sequence ID" value="NZ_CP134145.1"/>
</dbReference>
<dbReference type="PANTHER" id="PTHR11328">
    <property type="entry name" value="MAJOR FACILITATOR SUPERFAMILY DOMAIN-CONTAINING PROTEIN"/>
    <property type="match status" value="1"/>
</dbReference>
<protein>
    <submittedName>
        <fullName evidence="3">Glycoside-pentoside-hexuronide (GPH):cation symporter</fullName>
    </submittedName>
</protein>
<reference evidence="4" key="1">
    <citation type="submission" date="2023-09" db="EMBL/GenBank/DDBJ databases">
        <authorList>
            <person name="Li S."/>
            <person name="Li X."/>
            <person name="Zhang C."/>
            <person name="Zhao Z."/>
        </authorList>
    </citation>
    <scope>NUCLEOTIDE SEQUENCE [LARGE SCALE GENOMIC DNA]</scope>
    <source>
        <strain evidence="4">SQ149</strain>
    </source>
</reference>
<feature type="transmembrane region" description="Helical" evidence="2">
    <location>
        <begin position="123"/>
        <end position="149"/>
    </location>
</feature>
<name>A0ABY9TWA8_9GAMM</name>
<keyword evidence="4" id="KW-1185">Reference proteome</keyword>
<sequence length="464" mass="51610">MTTCTEVVTPSGSYKDILPRTTKINYGIGDFGNNIIWHTMGIWLAYFYTDVYGLSASHVAIMYLMLRIFDAITDPLVGLLVDRTRTKHGSCRPFILYGTIPLAITFIMLFYTPDLDETGKLVYAYVSFSLLTLAYTLVNVPFSAMAGFLTRDSDERTMLQSFRFGLGMLASVFVSYSTLSLVGLFGQGNEQQGFFYTAMVFALLIVGCLYYCFFTVKEIYPAPALKKEEKMGVKDLISSIKEAFSNQQLVILFLGNILFFIILTLKATPTVYYVKEVLINAEHMMTTFITWGTVGATLGAALSGLMWTRFDKVRAYKVLMFVCGVLTAIPYWLPGDAFSSILILGTAVSFLSLSMVPLIWSMLSDVVDYQVTLTGKNMSGLFFALFLFTLKVGLGVGGALALWIMGETGYVANIAQQPPEVVESINFISTLLPGIIFIVAGMIMMFYTLDEEKRAEIKLKLYGE</sequence>
<dbReference type="SUPFAM" id="SSF103473">
    <property type="entry name" value="MFS general substrate transporter"/>
    <property type="match status" value="1"/>
</dbReference>
<feature type="transmembrane region" description="Helical" evidence="2">
    <location>
        <begin position="60"/>
        <end position="81"/>
    </location>
</feature>
<keyword evidence="2" id="KW-1133">Transmembrane helix</keyword>
<evidence type="ECO:0000313" key="3">
    <source>
        <dbReference type="EMBL" id="WNC72849.1"/>
    </source>
</evidence>
<feature type="transmembrane region" description="Helical" evidence="2">
    <location>
        <begin position="425"/>
        <end position="449"/>
    </location>
</feature>
<feature type="transmembrane region" description="Helical" evidence="2">
    <location>
        <begin position="381"/>
        <end position="405"/>
    </location>
</feature>
<keyword evidence="2" id="KW-0812">Transmembrane</keyword>
<feature type="transmembrane region" description="Helical" evidence="2">
    <location>
        <begin position="93"/>
        <end position="111"/>
    </location>
</feature>
<feature type="transmembrane region" description="Helical" evidence="2">
    <location>
        <begin position="315"/>
        <end position="333"/>
    </location>
</feature>
<comment type="similarity">
    <text evidence="1">Belongs to the sodium:galactoside symporter (TC 2.A.2) family.</text>
</comment>
<feature type="transmembrane region" description="Helical" evidence="2">
    <location>
        <begin position="288"/>
        <end position="308"/>
    </location>
</feature>
<evidence type="ECO:0000256" key="1">
    <source>
        <dbReference type="ARBA" id="ARBA00009617"/>
    </source>
</evidence>
<gene>
    <name evidence="3" type="ORF">RGQ13_02410</name>
</gene>
<keyword evidence="2" id="KW-0472">Membrane</keyword>
<dbReference type="Pfam" id="PF13347">
    <property type="entry name" value="MFS_2"/>
    <property type="match status" value="1"/>
</dbReference>
<accession>A0ABY9TWA8</accession>
<feature type="transmembrane region" description="Helical" evidence="2">
    <location>
        <begin position="194"/>
        <end position="216"/>
    </location>
</feature>
<feature type="transmembrane region" description="Helical" evidence="2">
    <location>
        <begin position="161"/>
        <end position="182"/>
    </location>
</feature>
<feature type="transmembrane region" description="Helical" evidence="2">
    <location>
        <begin position="339"/>
        <end position="360"/>
    </location>
</feature>
<dbReference type="Proteomes" id="UP001258994">
    <property type="component" value="Chromosome"/>
</dbReference>
<evidence type="ECO:0000256" key="2">
    <source>
        <dbReference type="SAM" id="Phobius"/>
    </source>
</evidence>
<feature type="transmembrane region" description="Helical" evidence="2">
    <location>
        <begin position="249"/>
        <end position="268"/>
    </location>
</feature>
<dbReference type="InterPro" id="IPR001927">
    <property type="entry name" value="Na/Gal_symport"/>
</dbReference>
<dbReference type="PANTHER" id="PTHR11328:SF24">
    <property type="entry name" value="MAJOR FACILITATOR SUPERFAMILY (MFS) PROFILE DOMAIN-CONTAINING PROTEIN"/>
    <property type="match status" value="1"/>
</dbReference>
<dbReference type="CDD" id="cd17332">
    <property type="entry name" value="MFS_MelB_like"/>
    <property type="match status" value="1"/>
</dbReference>
<dbReference type="EMBL" id="CP134145">
    <property type="protein sequence ID" value="WNC72849.1"/>
    <property type="molecule type" value="Genomic_DNA"/>
</dbReference>
<dbReference type="InterPro" id="IPR036259">
    <property type="entry name" value="MFS_trans_sf"/>
</dbReference>
<dbReference type="Gene3D" id="1.20.1250.20">
    <property type="entry name" value="MFS general substrate transporter like domains"/>
    <property type="match status" value="2"/>
</dbReference>
<evidence type="ECO:0000313" key="4">
    <source>
        <dbReference type="Proteomes" id="UP001258994"/>
    </source>
</evidence>
<dbReference type="NCBIfam" id="TIGR00792">
    <property type="entry name" value="gph"/>
    <property type="match status" value="1"/>
</dbReference>
<proteinExistence type="inferred from homology"/>
<dbReference type="InterPro" id="IPR039672">
    <property type="entry name" value="MFS_2"/>
</dbReference>
<feature type="transmembrane region" description="Helical" evidence="2">
    <location>
        <begin position="31"/>
        <end position="48"/>
    </location>
</feature>
<organism evidence="3 4">
    <name type="scientific">Thalassotalea psychrophila</name>
    <dbReference type="NCBI Taxonomy" id="3065647"/>
    <lineage>
        <taxon>Bacteria</taxon>
        <taxon>Pseudomonadati</taxon>
        <taxon>Pseudomonadota</taxon>
        <taxon>Gammaproteobacteria</taxon>
        <taxon>Alteromonadales</taxon>
        <taxon>Colwelliaceae</taxon>
        <taxon>Thalassotalea</taxon>
    </lineage>
</organism>